<evidence type="ECO:0008006" key="4">
    <source>
        <dbReference type="Google" id="ProtNLM"/>
    </source>
</evidence>
<keyword evidence="1" id="KW-0472">Membrane</keyword>
<accession>A0A1I3I9M9</accession>
<dbReference type="Pfam" id="PF17099">
    <property type="entry name" value="TrpP"/>
    <property type="match status" value="1"/>
</dbReference>
<keyword evidence="1" id="KW-1133">Transmembrane helix</keyword>
<proteinExistence type="predicted"/>
<dbReference type="RefSeq" id="WP_074930006.1">
    <property type="nucleotide sequence ID" value="NZ_FORI01000001.1"/>
</dbReference>
<feature type="transmembrane region" description="Helical" evidence="1">
    <location>
        <begin position="90"/>
        <end position="108"/>
    </location>
</feature>
<feature type="transmembrane region" description="Helical" evidence="1">
    <location>
        <begin position="115"/>
        <end position="141"/>
    </location>
</feature>
<keyword evidence="3" id="KW-1185">Reference proteome</keyword>
<dbReference type="InterPro" id="IPR031360">
    <property type="entry name" value="TrpP"/>
</dbReference>
<evidence type="ECO:0000256" key="1">
    <source>
        <dbReference type="SAM" id="Phobius"/>
    </source>
</evidence>
<evidence type="ECO:0000313" key="2">
    <source>
        <dbReference type="EMBL" id="SFI44560.1"/>
    </source>
</evidence>
<organism evidence="2 3">
    <name type="scientific">Treponema bryantii</name>
    <dbReference type="NCBI Taxonomy" id="163"/>
    <lineage>
        <taxon>Bacteria</taxon>
        <taxon>Pseudomonadati</taxon>
        <taxon>Spirochaetota</taxon>
        <taxon>Spirochaetia</taxon>
        <taxon>Spirochaetales</taxon>
        <taxon>Treponemataceae</taxon>
        <taxon>Treponema</taxon>
    </lineage>
</organism>
<dbReference type="Proteomes" id="UP000182737">
    <property type="component" value="Unassembled WGS sequence"/>
</dbReference>
<dbReference type="OrthoDB" id="3173414at2"/>
<dbReference type="EMBL" id="FORI01000001">
    <property type="protein sequence ID" value="SFI44560.1"/>
    <property type="molecule type" value="Genomic_DNA"/>
</dbReference>
<feature type="transmembrane region" description="Helical" evidence="1">
    <location>
        <begin position="147"/>
        <end position="171"/>
    </location>
</feature>
<evidence type="ECO:0000313" key="3">
    <source>
        <dbReference type="Proteomes" id="UP000182737"/>
    </source>
</evidence>
<dbReference type="AlphaFoldDB" id="A0A1I3I9M9"/>
<gene>
    <name evidence="2" type="ORF">SAMN04487775_101422</name>
</gene>
<dbReference type="Gene3D" id="1.10.1760.20">
    <property type="match status" value="1"/>
</dbReference>
<feature type="transmembrane region" description="Helical" evidence="1">
    <location>
        <begin position="65"/>
        <end position="84"/>
    </location>
</feature>
<protein>
    <recommendedName>
        <fullName evidence="4">Energy-coupling factor transport system substrate-specific component</fullName>
    </recommendedName>
</protein>
<feature type="transmembrane region" description="Helical" evidence="1">
    <location>
        <begin position="20"/>
        <end position="44"/>
    </location>
</feature>
<name>A0A1I3I9M9_9SPIR</name>
<keyword evidence="1" id="KW-0812">Transmembrane</keyword>
<sequence>MEKRELAQTEKKGISLQDLLLTAVLLAAGAVLKFFVGTFINFFGMKPNFIIAMYCMAIVLIRPKVYYSLIIGIIAGAICQFFPGTPYLNFASEAAGALAMGLLIFIPAKSKGMKIGLAAITTFVSTVISGGLYVVLLFVFIKSDPSALAAYVPIVLGTATLNAIIVGALYVPLMKALKKPIIEEENKAE</sequence>
<reference evidence="3" key="1">
    <citation type="submission" date="2016-10" db="EMBL/GenBank/DDBJ databases">
        <authorList>
            <person name="Varghese N."/>
            <person name="Submissions S."/>
        </authorList>
    </citation>
    <scope>NUCLEOTIDE SEQUENCE [LARGE SCALE GENOMIC DNA]</scope>
    <source>
        <strain evidence="3">XBD1002</strain>
    </source>
</reference>